<keyword evidence="4" id="KW-1185">Reference proteome</keyword>
<dbReference type="GO" id="GO:0016787">
    <property type="term" value="F:hydrolase activity"/>
    <property type="evidence" value="ECO:0007669"/>
    <property type="project" value="UniProtKB-KW"/>
</dbReference>
<dbReference type="InterPro" id="IPR019546">
    <property type="entry name" value="TAT_signal_bac_arc"/>
</dbReference>
<dbReference type="AlphaFoldDB" id="A0A518CIN1"/>
<organism evidence="3 4">
    <name type="scientific">Polystyrenella longa</name>
    <dbReference type="NCBI Taxonomy" id="2528007"/>
    <lineage>
        <taxon>Bacteria</taxon>
        <taxon>Pseudomonadati</taxon>
        <taxon>Planctomycetota</taxon>
        <taxon>Planctomycetia</taxon>
        <taxon>Planctomycetales</taxon>
        <taxon>Planctomycetaceae</taxon>
        <taxon>Polystyrenella</taxon>
    </lineage>
</organism>
<dbReference type="InterPro" id="IPR006680">
    <property type="entry name" value="Amidohydro-rel"/>
</dbReference>
<dbReference type="OrthoDB" id="9771932at2"/>
<protein>
    <submittedName>
        <fullName evidence="3">Amidohydrolase</fullName>
    </submittedName>
</protein>
<dbReference type="GO" id="GO:0019748">
    <property type="term" value="P:secondary metabolic process"/>
    <property type="evidence" value="ECO:0007669"/>
    <property type="project" value="TreeGrafter"/>
</dbReference>
<gene>
    <name evidence="3" type="ORF">Pla110_07510</name>
</gene>
<dbReference type="PANTHER" id="PTHR21240">
    <property type="entry name" value="2-AMINO-3-CARBOXYLMUCONATE-6-SEMIALDEHYDE DECARBOXYLASE"/>
    <property type="match status" value="1"/>
</dbReference>
<keyword evidence="3" id="KW-0378">Hydrolase</keyword>
<dbReference type="Proteomes" id="UP000317178">
    <property type="component" value="Chromosome"/>
</dbReference>
<dbReference type="PROSITE" id="PS51318">
    <property type="entry name" value="TAT"/>
    <property type="match status" value="1"/>
</dbReference>
<name>A0A518CIN1_9PLAN</name>
<dbReference type="Pfam" id="PF04909">
    <property type="entry name" value="Amidohydro_2"/>
    <property type="match status" value="1"/>
</dbReference>
<evidence type="ECO:0000313" key="4">
    <source>
        <dbReference type="Proteomes" id="UP000317178"/>
    </source>
</evidence>
<evidence type="ECO:0000313" key="3">
    <source>
        <dbReference type="EMBL" id="QDU79047.1"/>
    </source>
</evidence>
<proteinExistence type="predicted"/>
<dbReference type="InterPro" id="IPR032466">
    <property type="entry name" value="Metal_Hydrolase"/>
</dbReference>
<dbReference type="CDD" id="cd01292">
    <property type="entry name" value="metallo-dependent_hydrolases"/>
    <property type="match status" value="1"/>
</dbReference>
<dbReference type="RefSeq" id="WP_144993357.1">
    <property type="nucleotide sequence ID" value="NZ_CP036281.1"/>
</dbReference>
<dbReference type="InterPro" id="IPR006311">
    <property type="entry name" value="TAT_signal"/>
</dbReference>
<reference evidence="3 4" key="1">
    <citation type="submission" date="2019-02" db="EMBL/GenBank/DDBJ databases">
        <title>Deep-cultivation of Planctomycetes and their phenomic and genomic characterization uncovers novel biology.</title>
        <authorList>
            <person name="Wiegand S."/>
            <person name="Jogler M."/>
            <person name="Boedeker C."/>
            <person name="Pinto D."/>
            <person name="Vollmers J."/>
            <person name="Rivas-Marin E."/>
            <person name="Kohn T."/>
            <person name="Peeters S.H."/>
            <person name="Heuer A."/>
            <person name="Rast P."/>
            <person name="Oberbeckmann S."/>
            <person name="Bunk B."/>
            <person name="Jeske O."/>
            <person name="Meyerdierks A."/>
            <person name="Storesund J.E."/>
            <person name="Kallscheuer N."/>
            <person name="Luecker S."/>
            <person name="Lage O.M."/>
            <person name="Pohl T."/>
            <person name="Merkel B.J."/>
            <person name="Hornburger P."/>
            <person name="Mueller R.-W."/>
            <person name="Bruemmer F."/>
            <person name="Labrenz M."/>
            <person name="Spormann A.M."/>
            <person name="Op den Camp H."/>
            <person name="Overmann J."/>
            <person name="Amann R."/>
            <person name="Jetten M.S.M."/>
            <person name="Mascher T."/>
            <person name="Medema M.H."/>
            <person name="Devos D.P."/>
            <person name="Kaster A.-K."/>
            <person name="Ovreas L."/>
            <person name="Rohde M."/>
            <person name="Galperin M.Y."/>
            <person name="Jogler C."/>
        </authorList>
    </citation>
    <scope>NUCLEOTIDE SEQUENCE [LARGE SCALE GENOMIC DNA]</scope>
    <source>
        <strain evidence="3 4">Pla110</strain>
    </source>
</reference>
<evidence type="ECO:0000256" key="1">
    <source>
        <dbReference type="ARBA" id="ARBA00023239"/>
    </source>
</evidence>
<evidence type="ECO:0000259" key="2">
    <source>
        <dbReference type="Pfam" id="PF04909"/>
    </source>
</evidence>
<dbReference type="EMBL" id="CP036281">
    <property type="protein sequence ID" value="QDU79047.1"/>
    <property type="molecule type" value="Genomic_DNA"/>
</dbReference>
<dbReference type="GO" id="GO:0016831">
    <property type="term" value="F:carboxy-lyase activity"/>
    <property type="evidence" value="ECO:0007669"/>
    <property type="project" value="InterPro"/>
</dbReference>
<dbReference type="InterPro" id="IPR032465">
    <property type="entry name" value="ACMSD"/>
</dbReference>
<dbReference type="PANTHER" id="PTHR21240:SF28">
    <property type="entry name" value="ISO-OROTATE DECARBOXYLASE (EUROFUNG)"/>
    <property type="match status" value="1"/>
</dbReference>
<dbReference type="KEGG" id="plon:Pla110_07510"/>
<dbReference type="GO" id="GO:0005737">
    <property type="term" value="C:cytoplasm"/>
    <property type="evidence" value="ECO:0007669"/>
    <property type="project" value="TreeGrafter"/>
</dbReference>
<dbReference type="NCBIfam" id="TIGR01409">
    <property type="entry name" value="TAT_signal_seq"/>
    <property type="match status" value="1"/>
</dbReference>
<dbReference type="SUPFAM" id="SSF51556">
    <property type="entry name" value="Metallo-dependent hydrolases"/>
    <property type="match status" value="1"/>
</dbReference>
<keyword evidence="1" id="KW-0456">Lyase</keyword>
<feature type="domain" description="Amidohydrolase-related" evidence="2">
    <location>
        <begin position="98"/>
        <end position="319"/>
    </location>
</feature>
<sequence>MISRRDFHRTLAAGALAGMTGSLFSSSPELRADDSEKNIAKPSVPYIDMHTHIGQYVSSEKNLPASGLIKWMDENYIEKAVVLPLVSPESTLFLQPPELVLAAANEFPDRLIPFCCYDPRHAKHVGNAALINHLKRYKELGAKGFGEHKVGLDFNDPLMMKVYAACEEVGLPVLFHLDTIRGKDKPGLPHLEEAIATFPDLTFIGHGPGWWASISGDVETLGGYPTGDVAPGGAIDRLMEKYPNIYGDLSAGSGNNAIARDMEFGREFLIRRQDRICFGSDYLAPGQVVPQFETLQNMDLPLDVQEKIFRGNTIKVLDLS</sequence>
<accession>A0A518CIN1</accession>
<dbReference type="Gene3D" id="3.20.20.140">
    <property type="entry name" value="Metal-dependent hydrolases"/>
    <property type="match status" value="1"/>
</dbReference>